<accession>A0ABW5FL56</accession>
<sequence length="45" mass="4818">MPCSARCRSGVNGDLANCAIPDVRAATEPTLNEAPDLHEMHVEPE</sequence>
<proteinExistence type="predicted"/>
<name>A0ABW5FL56_9PSEU</name>
<gene>
    <name evidence="1" type="ORF">ACFSXZ_00970</name>
</gene>
<keyword evidence="2" id="KW-1185">Reference proteome</keyword>
<dbReference type="RefSeq" id="WP_378260377.1">
    <property type="nucleotide sequence ID" value="NZ_JBHUKR010000002.1"/>
</dbReference>
<dbReference type="EMBL" id="JBHUKR010000002">
    <property type="protein sequence ID" value="MFD2414895.1"/>
    <property type="molecule type" value="Genomic_DNA"/>
</dbReference>
<evidence type="ECO:0000313" key="2">
    <source>
        <dbReference type="Proteomes" id="UP001597417"/>
    </source>
</evidence>
<evidence type="ECO:0000313" key="1">
    <source>
        <dbReference type="EMBL" id="MFD2414895.1"/>
    </source>
</evidence>
<organism evidence="1 2">
    <name type="scientific">Amycolatopsis pigmentata</name>
    <dbReference type="NCBI Taxonomy" id="450801"/>
    <lineage>
        <taxon>Bacteria</taxon>
        <taxon>Bacillati</taxon>
        <taxon>Actinomycetota</taxon>
        <taxon>Actinomycetes</taxon>
        <taxon>Pseudonocardiales</taxon>
        <taxon>Pseudonocardiaceae</taxon>
        <taxon>Amycolatopsis</taxon>
    </lineage>
</organism>
<dbReference type="Proteomes" id="UP001597417">
    <property type="component" value="Unassembled WGS sequence"/>
</dbReference>
<reference evidence="2" key="1">
    <citation type="journal article" date="2019" name="Int. J. Syst. Evol. Microbiol.">
        <title>The Global Catalogue of Microorganisms (GCM) 10K type strain sequencing project: providing services to taxonomists for standard genome sequencing and annotation.</title>
        <authorList>
            <consortium name="The Broad Institute Genomics Platform"/>
            <consortium name="The Broad Institute Genome Sequencing Center for Infectious Disease"/>
            <person name="Wu L."/>
            <person name="Ma J."/>
        </authorList>
    </citation>
    <scope>NUCLEOTIDE SEQUENCE [LARGE SCALE GENOMIC DNA]</scope>
    <source>
        <strain evidence="2">CGMCC 4.7645</strain>
    </source>
</reference>
<protein>
    <submittedName>
        <fullName evidence="1">Uncharacterized protein</fullName>
    </submittedName>
</protein>
<comment type="caution">
    <text evidence="1">The sequence shown here is derived from an EMBL/GenBank/DDBJ whole genome shotgun (WGS) entry which is preliminary data.</text>
</comment>